<dbReference type="EMBL" id="CM046394">
    <property type="protein sequence ID" value="KAI8546935.1"/>
    <property type="molecule type" value="Genomic_DNA"/>
</dbReference>
<evidence type="ECO:0000313" key="1">
    <source>
        <dbReference type="EMBL" id="KAI8546935.1"/>
    </source>
</evidence>
<comment type="caution">
    <text evidence="1">The sequence shown here is derived from an EMBL/GenBank/DDBJ whole genome shotgun (WGS) entry which is preliminary data.</text>
</comment>
<dbReference type="Proteomes" id="UP001062846">
    <property type="component" value="Chromosome 7"/>
</dbReference>
<sequence>MQAQGWATSRSKRTRSPPQKKLAARTPAPPVASQRQTRSSQPVAASKEAARQAMACAEERYRIAMRKRPSLEEQRVQKKTLIGLASDF</sequence>
<gene>
    <name evidence="1" type="ORF">RHMOL_Rhmol07G0158300</name>
</gene>
<reference evidence="1" key="1">
    <citation type="submission" date="2022-02" db="EMBL/GenBank/DDBJ databases">
        <title>Plant Genome Project.</title>
        <authorList>
            <person name="Zhang R.-G."/>
        </authorList>
    </citation>
    <scope>NUCLEOTIDE SEQUENCE</scope>
    <source>
        <strain evidence="1">AT1</strain>
    </source>
</reference>
<name>A0ACC0N116_RHOML</name>
<evidence type="ECO:0000313" key="2">
    <source>
        <dbReference type="Proteomes" id="UP001062846"/>
    </source>
</evidence>
<organism evidence="1 2">
    <name type="scientific">Rhododendron molle</name>
    <name type="common">Chinese azalea</name>
    <name type="synonym">Azalea mollis</name>
    <dbReference type="NCBI Taxonomy" id="49168"/>
    <lineage>
        <taxon>Eukaryota</taxon>
        <taxon>Viridiplantae</taxon>
        <taxon>Streptophyta</taxon>
        <taxon>Embryophyta</taxon>
        <taxon>Tracheophyta</taxon>
        <taxon>Spermatophyta</taxon>
        <taxon>Magnoliopsida</taxon>
        <taxon>eudicotyledons</taxon>
        <taxon>Gunneridae</taxon>
        <taxon>Pentapetalae</taxon>
        <taxon>asterids</taxon>
        <taxon>Ericales</taxon>
        <taxon>Ericaceae</taxon>
        <taxon>Ericoideae</taxon>
        <taxon>Rhodoreae</taxon>
        <taxon>Rhododendron</taxon>
    </lineage>
</organism>
<accession>A0ACC0N116</accession>
<protein>
    <submittedName>
        <fullName evidence="1">Uncharacterized protein</fullName>
    </submittedName>
</protein>
<keyword evidence="2" id="KW-1185">Reference proteome</keyword>
<proteinExistence type="predicted"/>